<evidence type="ECO:0000259" key="1">
    <source>
        <dbReference type="Pfam" id="PF00561"/>
    </source>
</evidence>
<keyword evidence="2" id="KW-0378">Hydrolase</keyword>
<dbReference type="PRINTS" id="PR00111">
    <property type="entry name" value="ABHYDROLASE"/>
</dbReference>
<feature type="domain" description="AB hydrolase-1" evidence="1">
    <location>
        <begin position="22"/>
        <end position="246"/>
    </location>
</feature>
<keyword evidence="3" id="KW-1185">Reference proteome</keyword>
<dbReference type="Proteomes" id="UP000715441">
    <property type="component" value="Unassembled WGS sequence"/>
</dbReference>
<reference evidence="2 3" key="1">
    <citation type="submission" date="2020-04" db="EMBL/GenBank/DDBJ databases">
        <title>Novel species.</title>
        <authorList>
            <person name="Teo W.F.A."/>
            <person name="Lipun K."/>
            <person name="Srisuk N."/>
            <person name="Duangmal K."/>
        </authorList>
    </citation>
    <scope>NUCLEOTIDE SEQUENCE [LARGE SCALE GENOMIC DNA]</scope>
    <source>
        <strain evidence="2 3">K13G38</strain>
    </source>
</reference>
<dbReference type="Gene3D" id="3.40.50.1820">
    <property type="entry name" value="alpha/beta hydrolase"/>
    <property type="match status" value="1"/>
</dbReference>
<name>A0ABX1IZ22_9PSEU</name>
<dbReference type="InterPro" id="IPR000073">
    <property type="entry name" value="AB_hydrolase_1"/>
</dbReference>
<evidence type="ECO:0000313" key="2">
    <source>
        <dbReference type="EMBL" id="NKQ51292.1"/>
    </source>
</evidence>
<sequence length="260" mass="27821">MPALDVDGATIAYTDSGPRDAPAVLFGHGLLFGGWMFQPQIEVLRARYRCVAIDWRGQADSPRAAGGYDMDTLAADAVALIEVLGIAPVHWVGLSMGGFVGQRVAARRGDLVRSLTLLDTSCGPENPEKVREYKRLALFQRLFGIRPVLGTVEPLLFGRAAPAEVVAVWRRRIVRADRAALRDAVLGVAERKPVEHEIGAITVPTLVAVGADDRATPPAESERIAAAIPGARLHVLPDCGHTSTLEQPAAVNRLLTGFLG</sequence>
<dbReference type="EMBL" id="JAAXLS010000001">
    <property type="protein sequence ID" value="NKQ51292.1"/>
    <property type="molecule type" value="Genomic_DNA"/>
</dbReference>
<evidence type="ECO:0000313" key="3">
    <source>
        <dbReference type="Proteomes" id="UP000715441"/>
    </source>
</evidence>
<gene>
    <name evidence="2" type="ORF">HFP15_00160</name>
</gene>
<dbReference type="GO" id="GO:0016787">
    <property type="term" value="F:hydrolase activity"/>
    <property type="evidence" value="ECO:0007669"/>
    <property type="project" value="UniProtKB-KW"/>
</dbReference>
<dbReference type="PANTHER" id="PTHR43798">
    <property type="entry name" value="MONOACYLGLYCEROL LIPASE"/>
    <property type="match status" value="1"/>
</dbReference>
<proteinExistence type="predicted"/>
<dbReference type="Pfam" id="PF00561">
    <property type="entry name" value="Abhydrolase_1"/>
    <property type="match status" value="1"/>
</dbReference>
<accession>A0ABX1IZ22</accession>
<dbReference type="InterPro" id="IPR050266">
    <property type="entry name" value="AB_hydrolase_sf"/>
</dbReference>
<protein>
    <submittedName>
        <fullName evidence="2">Alpha/beta fold hydrolase</fullName>
    </submittedName>
</protein>
<dbReference type="InterPro" id="IPR029058">
    <property type="entry name" value="AB_hydrolase_fold"/>
</dbReference>
<dbReference type="SUPFAM" id="SSF53474">
    <property type="entry name" value="alpha/beta-Hydrolases"/>
    <property type="match status" value="1"/>
</dbReference>
<organism evidence="2 3">
    <name type="scientific">Amycolatopsis acididurans</name>
    <dbReference type="NCBI Taxonomy" id="2724524"/>
    <lineage>
        <taxon>Bacteria</taxon>
        <taxon>Bacillati</taxon>
        <taxon>Actinomycetota</taxon>
        <taxon>Actinomycetes</taxon>
        <taxon>Pseudonocardiales</taxon>
        <taxon>Pseudonocardiaceae</taxon>
        <taxon>Amycolatopsis</taxon>
    </lineage>
</organism>
<dbReference type="RefSeq" id="WP_168510069.1">
    <property type="nucleotide sequence ID" value="NZ_JAAXLS010000001.1"/>
</dbReference>
<comment type="caution">
    <text evidence="2">The sequence shown here is derived from an EMBL/GenBank/DDBJ whole genome shotgun (WGS) entry which is preliminary data.</text>
</comment>